<dbReference type="OrthoDB" id="6350790at2759"/>
<gene>
    <name evidence="1" type="ORF">C7M84_000400</name>
</gene>
<organism evidence="1 2">
    <name type="scientific">Penaeus vannamei</name>
    <name type="common">Whiteleg shrimp</name>
    <name type="synonym">Litopenaeus vannamei</name>
    <dbReference type="NCBI Taxonomy" id="6689"/>
    <lineage>
        <taxon>Eukaryota</taxon>
        <taxon>Metazoa</taxon>
        <taxon>Ecdysozoa</taxon>
        <taxon>Arthropoda</taxon>
        <taxon>Crustacea</taxon>
        <taxon>Multicrustacea</taxon>
        <taxon>Malacostraca</taxon>
        <taxon>Eumalacostraca</taxon>
        <taxon>Eucarida</taxon>
        <taxon>Decapoda</taxon>
        <taxon>Dendrobranchiata</taxon>
        <taxon>Penaeoidea</taxon>
        <taxon>Penaeidae</taxon>
        <taxon>Penaeus</taxon>
    </lineage>
</organism>
<dbReference type="Proteomes" id="UP000283509">
    <property type="component" value="Unassembled WGS sequence"/>
</dbReference>
<proteinExistence type="predicted"/>
<reference evidence="1 2" key="2">
    <citation type="submission" date="2019-01" db="EMBL/GenBank/DDBJ databases">
        <title>The decoding of complex shrimp genome reveals the adaptation for benthos swimmer, frequently molting mechanism and breeding impact on genome.</title>
        <authorList>
            <person name="Sun Y."/>
            <person name="Gao Y."/>
            <person name="Yu Y."/>
        </authorList>
    </citation>
    <scope>NUCLEOTIDE SEQUENCE [LARGE SCALE GENOMIC DNA]</scope>
    <source>
        <tissue evidence="1">Muscle</tissue>
    </source>
</reference>
<dbReference type="AlphaFoldDB" id="A0A423TWN4"/>
<reference evidence="1 2" key="1">
    <citation type="submission" date="2018-04" db="EMBL/GenBank/DDBJ databases">
        <authorList>
            <person name="Zhang X."/>
            <person name="Yuan J."/>
            <person name="Li F."/>
            <person name="Xiang J."/>
        </authorList>
    </citation>
    <scope>NUCLEOTIDE SEQUENCE [LARGE SCALE GENOMIC DNA]</scope>
    <source>
        <tissue evidence="1">Muscle</tissue>
    </source>
</reference>
<keyword evidence="2" id="KW-1185">Reference proteome</keyword>
<protein>
    <submittedName>
        <fullName evidence="1">Uncharacterized protein</fullName>
    </submittedName>
</protein>
<dbReference type="EMBL" id="QCYY01001058">
    <property type="protein sequence ID" value="ROT80840.1"/>
    <property type="molecule type" value="Genomic_DNA"/>
</dbReference>
<accession>A0A423TWN4</accession>
<evidence type="ECO:0000313" key="1">
    <source>
        <dbReference type="EMBL" id="ROT80840.1"/>
    </source>
</evidence>
<comment type="caution">
    <text evidence="1">The sequence shown here is derived from an EMBL/GenBank/DDBJ whole genome shotgun (WGS) entry which is preliminary data.</text>
</comment>
<sequence length="119" mass="13777">MEADKQMIPFPSSRADPGLIRLLPLYHFLQNPCREVVHKILVNGFQTSLFIQENLSSQCASKPKAKGLICGRRSGKVDFKPEEPDIFQQKAAYFALWTMWQWKNSHTPEFSLFFKSRNS</sequence>
<evidence type="ECO:0000313" key="2">
    <source>
        <dbReference type="Proteomes" id="UP000283509"/>
    </source>
</evidence>
<name>A0A423TWN4_PENVA</name>